<comment type="caution">
    <text evidence="6">The sequence shown here is derived from an EMBL/GenBank/DDBJ whole genome shotgun (WGS) entry which is preliminary data.</text>
</comment>
<dbReference type="PANTHER" id="PTHR10535:SF2">
    <property type="entry name" value="DNA-DIRECTED RNA POLYMERASE V SUBUNIT 5A"/>
    <property type="match status" value="1"/>
</dbReference>
<sequence length="224" mass="25447">MENGGGEPLALMPSCLSSMIDSGSVESHRYYLARKTTFEMLKDRGYDVPENELQLTLQEFRNKFTETPDLESLRISLPLLSNPTKRISVIFCGTEKIKKGTIRNLLGLVGEGTNLTRLILVLQSDMTAQAKADLNLFQVSIELFQITDLLVNITKHVLMPKHEILTPEEKKKLLTKYNLEDKQLPRMLVTDAFARYYGLEKGQVVKITFDSDITSSHLTYRCVM</sequence>
<evidence type="ECO:0000313" key="7">
    <source>
        <dbReference type="Proteomes" id="UP001177140"/>
    </source>
</evidence>
<accession>A0AA41RRP6</accession>
<dbReference type="InterPro" id="IPR036710">
    <property type="entry name" value="RNA_pol_Rpb5_N_sf"/>
</dbReference>
<evidence type="ECO:0000256" key="3">
    <source>
        <dbReference type="ARBA" id="ARBA00025765"/>
    </source>
</evidence>
<evidence type="ECO:0000313" key="6">
    <source>
        <dbReference type="EMBL" id="MCL7025612.1"/>
    </source>
</evidence>
<organism evidence="6 7">
    <name type="scientific">Papaver nudicaule</name>
    <name type="common">Iceland poppy</name>
    <dbReference type="NCBI Taxonomy" id="74823"/>
    <lineage>
        <taxon>Eukaryota</taxon>
        <taxon>Viridiplantae</taxon>
        <taxon>Streptophyta</taxon>
        <taxon>Embryophyta</taxon>
        <taxon>Tracheophyta</taxon>
        <taxon>Spermatophyta</taxon>
        <taxon>Magnoliopsida</taxon>
        <taxon>Ranunculales</taxon>
        <taxon>Papaveraceae</taxon>
        <taxon>Papaveroideae</taxon>
        <taxon>Papaver</taxon>
    </lineage>
</organism>
<protein>
    <submittedName>
        <fullName evidence="6">Uncharacterized protein</fullName>
    </submittedName>
</protein>
<evidence type="ECO:0000256" key="1">
    <source>
        <dbReference type="ARBA" id="ARBA00004123"/>
    </source>
</evidence>
<dbReference type="GO" id="GO:0003677">
    <property type="term" value="F:DNA binding"/>
    <property type="evidence" value="ECO:0007669"/>
    <property type="project" value="InterPro"/>
</dbReference>
<dbReference type="GO" id="GO:0042797">
    <property type="term" value="P:tRNA transcription by RNA polymerase III"/>
    <property type="evidence" value="ECO:0007669"/>
    <property type="project" value="TreeGrafter"/>
</dbReference>
<dbReference type="Proteomes" id="UP001177140">
    <property type="component" value="Unassembled WGS sequence"/>
</dbReference>
<gene>
    <name evidence="6" type="ORF">MKW94_023347</name>
</gene>
<keyword evidence="7" id="KW-1185">Reference proteome</keyword>
<dbReference type="InterPro" id="IPR005571">
    <property type="entry name" value="RNA_pol_Rpb5_N"/>
</dbReference>
<evidence type="ECO:0000259" key="4">
    <source>
        <dbReference type="Pfam" id="PF01191"/>
    </source>
</evidence>
<feature type="domain" description="RNA polymerase Rpb5 N-terminal" evidence="5">
    <location>
        <begin position="26"/>
        <end position="106"/>
    </location>
</feature>
<dbReference type="GO" id="GO:0006362">
    <property type="term" value="P:transcription elongation by RNA polymerase I"/>
    <property type="evidence" value="ECO:0007669"/>
    <property type="project" value="TreeGrafter"/>
</dbReference>
<dbReference type="InterPro" id="IPR000783">
    <property type="entry name" value="RNA_pol_subH/Rpb5_C"/>
</dbReference>
<dbReference type="PIRSF" id="PIRSF000747">
    <property type="entry name" value="RPB5"/>
    <property type="match status" value="1"/>
</dbReference>
<dbReference type="GO" id="GO:0055029">
    <property type="term" value="C:nuclear DNA-directed RNA polymerase complex"/>
    <property type="evidence" value="ECO:0007669"/>
    <property type="project" value="UniProtKB-ARBA"/>
</dbReference>
<dbReference type="EMBL" id="JAJJMA010047324">
    <property type="protein sequence ID" value="MCL7025612.1"/>
    <property type="molecule type" value="Genomic_DNA"/>
</dbReference>
<feature type="domain" description="RNA polymerase subunit H/Rpb5 C-terminal" evidence="4">
    <location>
        <begin position="151"/>
        <end position="223"/>
    </location>
</feature>
<dbReference type="Pfam" id="PF01191">
    <property type="entry name" value="RNA_pol_Rpb5_C"/>
    <property type="match status" value="1"/>
</dbReference>
<dbReference type="SUPFAM" id="SSF53036">
    <property type="entry name" value="Eukaryotic RPB5 N-terminal domain"/>
    <property type="match status" value="1"/>
</dbReference>
<evidence type="ECO:0000256" key="2">
    <source>
        <dbReference type="ARBA" id="ARBA00023242"/>
    </source>
</evidence>
<evidence type="ECO:0000259" key="5">
    <source>
        <dbReference type="Pfam" id="PF03871"/>
    </source>
</evidence>
<dbReference type="PANTHER" id="PTHR10535">
    <property type="entry name" value="DNA-DIRECTED RNA POLYMERASES I, II, AND III SUBUNIT RPABC1"/>
    <property type="match status" value="1"/>
</dbReference>
<dbReference type="Pfam" id="PF03871">
    <property type="entry name" value="RNA_pol_Rpb5_N"/>
    <property type="match status" value="1"/>
</dbReference>
<name>A0AA41RRP6_PAPNU</name>
<reference evidence="6" key="1">
    <citation type="submission" date="2022-03" db="EMBL/GenBank/DDBJ databases">
        <title>A functionally conserved STORR gene fusion in Papaver species that diverged 16.8 million years ago.</title>
        <authorList>
            <person name="Catania T."/>
        </authorList>
    </citation>
    <scope>NUCLEOTIDE SEQUENCE</scope>
    <source>
        <strain evidence="6">S-191538</strain>
    </source>
</reference>
<dbReference type="GO" id="GO:0003899">
    <property type="term" value="F:DNA-directed RNA polymerase activity"/>
    <property type="evidence" value="ECO:0007669"/>
    <property type="project" value="InterPro"/>
</dbReference>
<dbReference type="Gene3D" id="3.40.1340.10">
    <property type="entry name" value="RNA polymerase, Rpb5, N-terminal domain"/>
    <property type="match status" value="1"/>
</dbReference>
<dbReference type="SUPFAM" id="SSF55287">
    <property type="entry name" value="RPB5-like RNA polymerase subunit"/>
    <property type="match status" value="1"/>
</dbReference>
<dbReference type="InterPro" id="IPR014381">
    <property type="entry name" value="Arch_Rpo5/euc_Rpb5"/>
</dbReference>
<keyword evidence="2" id="KW-0539">Nucleus</keyword>
<dbReference type="InterPro" id="IPR035913">
    <property type="entry name" value="RPB5-like_sf"/>
</dbReference>
<dbReference type="Gene3D" id="3.90.940.20">
    <property type="entry name" value="RPB5-like RNA polymerase subunit"/>
    <property type="match status" value="1"/>
</dbReference>
<dbReference type="GO" id="GO:0006366">
    <property type="term" value="P:transcription by RNA polymerase II"/>
    <property type="evidence" value="ECO:0007669"/>
    <property type="project" value="TreeGrafter"/>
</dbReference>
<comment type="subcellular location">
    <subcellularLocation>
        <location evidence="1">Nucleus</location>
    </subcellularLocation>
</comment>
<dbReference type="FunFam" id="3.90.940.20:FF:000001">
    <property type="entry name" value="DNA-directed RNA polymerases I, II, and III subunit RPABC1"/>
    <property type="match status" value="1"/>
</dbReference>
<proteinExistence type="inferred from homology"/>
<comment type="similarity">
    <text evidence="3">Belongs to the archaeal Rpo5/eukaryotic RPB5 RNA polymerase subunit family.</text>
</comment>
<dbReference type="AlphaFoldDB" id="A0AA41RRP6"/>